<gene>
    <name evidence="2" type="ORF">RhiirA4_493061</name>
</gene>
<name>A0A2I1HXJ0_9GLOM</name>
<comment type="caution">
    <text evidence="2">The sequence shown here is derived from an EMBL/GenBank/DDBJ whole genome shotgun (WGS) entry which is preliminary data.</text>
</comment>
<feature type="transmembrane region" description="Helical" evidence="1">
    <location>
        <begin position="47"/>
        <end position="66"/>
    </location>
</feature>
<dbReference type="EMBL" id="LLXI01010980">
    <property type="protein sequence ID" value="PKY63576.1"/>
    <property type="molecule type" value="Genomic_DNA"/>
</dbReference>
<dbReference type="Proteomes" id="UP000234323">
    <property type="component" value="Unassembled WGS sequence"/>
</dbReference>
<evidence type="ECO:0000313" key="3">
    <source>
        <dbReference type="Proteomes" id="UP000234323"/>
    </source>
</evidence>
<protein>
    <submittedName>
        <fullName evidence="2">Uncharacterized protein</fullName>
    </submittedName>
</protein>
<evidence type="ECO:0000256" key="1">
    <source>
        <dbReference type="SAM" id="Phobius"/>
    </source>
</evidence>
<organism evidence="2 3">
    <name type="scientific">Rhizophagus irregularis</name>
    <dbReference type="NCBI Taxonomy" id="588596"/>
    <lineage>
        <taxon>Eukaryota</taxon>
        <taxon>Fungi</taxon>
        <taxon>Fungi incertae sedis</taxon>
        <taxon>Mucoromycota</taxon>
        <taxon>Glomeromycotina</taxon>
        <taxon>Glomeromycetes</taxon>
        <taxon>Glomerales</taxon>
        <taxon>Glomeraceae</taxon>
        <taxon>Rhizophagus</taxon>
    </lineage>
</organism>
<dbReference type="AlphaFoldDB" id="A0A2I1HXJ0"/>
<keyword evidence="3" id="KW-1185">Reference proteome</keyword>
<proteinExistence type="predicted"/>
<keyword evidence="1" id="KW-1133">Transmembrane helix</keyword>
<reference evidence="2 3" key="1">
    <citation type="submission" date="2015-10" db="EMBL/GenBank/DDBJ databases">
        <title>Genome analyses suggest a sexual origin of heterokaryosis in a supposedly ancient asexual fungus.</title>
        <authorList>
            <person name="Ropars J."/>
            <person name="Sedzielewska K."/>
            <person name="Noel J."/>
            <person name="Charron P."/>
            <person name="Farinelli L."/>
            <person name="Marton T."/>
            <person name="Kruger M."/>
            <person name="Pelin A."/>
            <person name="Brachmann A."/>
            <person name="Corradi N."/>
        </authorList>
    </citation>
    <scope>NUCLEOTIDE SEQUENCE [LARGE SCALE GENOMIC DNA]</scope>
    <source>
        <strain evidence="2 3">A4</strain>
    </source>
</reference>
<sequence length="74" mass="8833">MSLDPQLIFSLKGMIIYYLHDVLDVGRELYLSMIDNYLSKFKKKKSLVFNTIGFYIPSWLTLTWLVEMKAFEQF</sequence>
<keyword evidence="1" id="KW-0472">Membrane</keyword>
<accession>A0A2I1HXJ0</accession>
<evidence type="ECO:0000313" key="2">
    <source>
        <dbReference type="EMBL" id="PKY63576.1"/>
    </source>
</evidence>
<keyword evidence="1" id="KW-0812">Transmembrane</keyword>